<dbReference type="PROSITE" id="PS00061">
    <property type="entry name" value="ADH_SHORT"/>
    <property type="match status" value="1"/>
</dbReference>
<protein>
    <submittedName>
        <fullName evidence="5">NAD(P)-binding protein</fullName>
    </submittedName>
</protein>
<dbReference type="SMART" id="SM00822">
    <property type="entry name" value="PKS_KR"/>
    <property type="match status" value="1"/>
</dbReference>
<keyword evidence="2" id="KW-0521">NADP</keyword>
<dbReference type="InterPro" id="IPR020904">
    <property type="entry name" value="Sc_DH/Rdtase_CS"/>
</dbReference>
<proteinExistence type="inferred from homology"/>
<gene>
    <name evidence="5" type="ORF">CONPUDRAFT_77208</name>
</gene>
<dbReference type="Gene3D" id="3.40.50.720">
    <property type="entry name" value="NAD(P)-binding Rossmann-like Domain"/>
    <property type="match status" value="1"/>
</dbReference>
<evidence type="ECO:0000259" key="4">
    <source>
        <dbReference type="SMART" id="SM00822"/>
    </source>
</evidence>
<dbReference type="PANTHER" id="PTHR42760:SF121">
    <property type="entry name" value="3-OXOACYL-(ACYL-CARRIER-PROTEIN) REDUCTASE"/>
    <property type="match status" value="1"/>
</dbReference>
<organism evidence="5 6">
    <name type="scientific">Coniophora puteana (strain RWD-64-598)</name>
    <name type="common">Brown rot fungus</name>
    <dbReference type="NCBI Taxonomy" id="741705"/>
    <lineage>
        <taxon>Eukaryota</taxon>
        <taxon>Fungi</taxon>
        <taxon>Dikarya</taxon>
        <taxon>Basidiomycota</taxon>
        <taxon>Agaricomycotina</taxon>
        <taxon>Agaricomycetes</taxon>
        <taxon>Agaricomycetidae</taxon>
        <taxon>Boletales</taxon>
        <taxon>Coniophorineae</taxon>
        <taxon>Coniophoraceae</taxon>
        <taxon>Coniophora</taxon>
    </lineage>
</organism>
<dbReference type="PRINTS" id="PR00080">
    <property type="entry name" value="SDRFAMILY"/>
</dbReference>
<reference evidence="6" key="1">
    <citation type="journal article" date="2012" name="Science">
        <title>The Paleozoic origin of enzymatic lignin decomposition reconstructed from 31 fungal genomes.</title>
        <authorList>
            <person name="Floudas D."/>
            <person name="Binder M."/>
            <person name="Riley R."/>
            <person name="Barry K."/>
            <person name="Blanchette R.A."/>
            <person name="Henrissat B."/>
            <person name="Martinez A.T."/>
            <person name="Otillar R."/>
            <person name="Spatafora J.W."/>
            <person name="Yadav J.S."/>
            <person name="Aerts A."/>
            <person name="Benoit I."/>
            <person name="Boyd A."/>
            <person name="Carlson A."/>
            <person name="Copeland A."/>
            <person name="Coutinho P.M."/>
            <person name="de Vries R.P."/>
            <person name="Ferreira P."/>
            <person name="Findley K."/>
            <person name="Foster B."/>
            <person name="Gaskell J."/>
            <person name="Glotzer D."/>
            <person name="Gorecki P."/>
            <person name="Heitman J."/>
            <person name="Hesse C."/>
            <person name="Hori C."/>
            <person name="Igarashi K."/>
            <person name="Jurgens J.A."/>
            <person name="Kallen N."/>
            <person name="Kersten P."/>
            <person name="Kohler A."/>
            <person name="Kuees U."/>
            <person name="Kumar T.K.A."/>
            <person name="Kuo A."/>
            <person name="LaButti K."/>
            <person name="Larrondo L.F."/>
            <person name="Lindquist E."/>
            <person name="Ling A."/>
            <person name="Lombard V."/>
            <person name="Lucas S."/>
            <person name="Lundell T."/>
            <person name="Martin R."/>
            <person name="McLaughlin D.J."/>
            <person name="Morgenstern I."/>
            <person name="Morin E."/>
            <person name="Murat C."/>
            <person name="Nagy L.G."/>
            <person name="Nolan M."/>
            <person name="Ohm R.A."/>
            <person name="Patyshakuliyeva A."/>
            <person name="Rokas A."/>
            <person name="Ruiz-Duenas F.J."/>
            <person name="Sabat G."/>
            <person name="Salamov A."/>
            <person name="Samejima M."/>
            <person name="Schmutz J."/>
            <person name="Slot J.C."/>
            <person name="St John F."/>
            <person name="Stenlid J."/>
            <person name="Sun H."/>
            <person name="Sun S."/>
            <person name="Syed K."/>
            <person name="Tsang A."/>
            <person name="Wiebenga A."/>
            <person name="Young D."/>
            <person name="Pisabarro A."/>
            <person name="Eastwood D.C."/>
            <person name="Martin F."/>
            <person name="Cullen D."/>
            <person name="Grigoriev I.V."/>
            <person name="Hibbett D.S."/>
        </authorList>
    </citation>
    <scope>NUCLEOTIDE SEQUENCE [LARGE SCALE GENOMIC DNA]</scope>
    <source>
        <strain evidence="6">RWD-64-598 SS2</strain>
    </source>
</reference>
<dbReference type="GO" id="GO:0016616">
    <property type="term" value="F:oxidoreductase activity, acting on the CH-OH group of donors, NAD or NADP as acceptor"/>
    <property type="evidence" value="ECO:0007669"/>
    <property type="project" value="TreeGrafter"/>
</dbReference>
<dbReference type="AlphaFoldDB" id="A0A5M3MA57"/>
<dbReference type="Proteomes" id="UP000053558">
    <property type="component" value="Unassembled WGS sequence"/>
</dbReference>
<dbReference type="SUPFAM" id="SSF51735">
    <property type="entry name" value="NAD(P)-binding Rossmann-fold domains"/>
    <property type="match status" value="1"/>
</dbReference>
<dbReference type="InterPro" id="IPR002347">
    <property type="entry name" value="SDR_fam"/>
</dbReference>
<dbReference type="FunFam" id="3.40.50.720:FF:000084">
    <property type="entry name" value="Short-chain dehydrogenase reductase"/>
    <property type="match status" value="1"/>
</dbReference>
<evidence type="ECO:0000313" key="5">
    <source>
        <dbReference type="EMBL" id="EIW75531.1"/>
    </source>
</evidence>
<dbReference type="RefSeq" id="XP_007774241.1">
    <property type="nucleotide sequence ID" value="XM_007776051.1"/>
</dbReference>
<dbReference type="GeneID" id="19209590"/>
<evidence type="ECO:0000256" key="2">
    <source>
        <dbReference type="ARBA" id="ARBA00022857"/>
    </source>
</evidence>
<evidence type="ECO:0000313" key="6">
    <source>
        <dbReference type="Proteomes" id="UP000053558"/>
    </source>
</evidence>
<keyword evidence="6" id="KW-1185">Reference proteome</keyword>
<comment type="similarity">
    <text evidence="1 3">Belongs to the short-chain dehydrogenases/reductases (SDR) family.</text>
</comment>
<dbReference type="InterPro" id="IPR057326">
    <property type="entry name" value="KR_dom"/>
</dbReference>
<dbReference type="InterPro" id="IPR036291">
    <property type="entry name" value="NAD(P)-bd_dom_sf"/>
</dbReference>
<dbReference type="GO" id="GO:0006633">
    <property type="term" value="P:fatty acid biosynthetic process"/>
    <property type="evidence" value="ECO:0007669"/>
    <property type="project" value="TreeGrafter"/>
</dbReference>
<dbReference type="KEGG" id="cput:CONPUDRAFT_77208"/>
<dbReference type="GO" id="GO:0048038">
    <property type="term" value="F:quinone binding"/>
    <property type="evidence" value="ECO:0007669"/>
    <property type="project" value="TreeGrafter"/>
</dbReference>
<dbReference type="PRINTS" id="PR00081">
    <property type="entry name" value="GDHRDH"/>
</dbReference>
<comment type="caution">
    <text evidence="5">The sequence shown here is derived from an EMBL/GenBank/DDBJ whole genome shotgun (WGS) entry which is preliminary data.</text>
</comment>
<name>A0A5M3MA57_CONPW</name>
<dbReference type="OrthoDB" id="498125at2759"/>
<dbReference type="PANTHER" id="PTHR42760">
    <property type="entry name" value="SHORT-CHAIN DEHYDROGENASES/REDUCTASES FAMILY MEMBER"/>
    <property type="match status" value="1"/>
</dbReference>
<evidence type="ECO:0000256" key="1">
    <source>
        <dbReference type="ARBA" id="ARBA00006484"/>
    </source>
</evidence>
<dbReference type="Pfam" id="PF00106">
    <property type="entry name" value="adh_short"/>
    <property type="match status" value="1"/>
</dbReference>
<dbReference type="OMA" id="GGMSVRC"/>
<feature type="domain" description="Ketoreductase" evidence="4">
    <location>
        <begin position="6"/>
        <end position="195"/>
    </location>
</feature>
<accession>A0A5M3MA57</accession>
<evidence type="ECO:0000256" key="3">
    <source>
        <dbReference type="RuleBase" id="RU000363"/>
    </source>
</evidence>
<sequence length="228" mass="24263">MLTAKGVALVTGCAQGIGRAVAQRLASDGFHLGLCDLQAKREPVEELASELSKRHPELQTTVVLGDVSAEDQVQNVVESVVKTLGGIDTLVTCAGIASINTIQRITEKEWEGVFAVNTKGTFFCYKHVGHQMIIQGRGGRIIGISSLAGKRGMFLGSAYCASKFAVRGLTQSAAAEYGPHNITVNACAPGAIETPMLKECFEKAKLYDNEKAVLAQIKISIDGGTYFD</sequence>
<dbReference type="EMBL" id="JH711588">
    <property type="protein sequence ID" value="EIW75531.1"/>
    <property type="molecule type" value="Genomic_DNA"/>
</dbReference>